<organism evidence="1 2">
    <name type="scientific">Dryococelus australis</name>
    <dbReference type="NCBI Taxonomy" id="614101"/>
    <lineage>
        <taxon>Eukaryota</taxon>
        <taxon>Metazoa</taxon>
        <taxon>Ecdysozoa</taxon>
        <taxon>Arthropoda</taxon>
        <taxon>Hexapoda</taxon>
        <taxon>Insecta</taxon>
        <taxon>Pterygota</taxon>
        <taxon>Neoptera</taxon>
        <taxon>Polyneoptera</taxon>
        <taxon>Phasmatodea</taxon>
        <taxon>Verophasmatodea</taxon>
        <taxon>Anareolatae</taxon>
        <taxon>Phasmatidae</taxon>
        <taxon>Eurycanthinae</taxon>
        <taxon>Dryococelus</taxon>
    </lineage>
</organism>
<sequence length="108" mass="12245">MASMSGHENQKQVDLCNTTIKTSCDSTTFQESIFYKGLNKTFTIIQPQGSFRGFHKPILFIFVVEDALSVEDYLIWTTLAVHLSQQINCETSFRNTLSVQMVLFHGSC</sequence>
<dbReference type="Proteomes" id="UP001159363">
    <property type="component" value="Chromosome X"/>
</dbReference>
<keyword evidence="2" id="KW-1185">Reference proteome</keyword>
<evidence type="ECO:0000313" key="2">
    <source>
        <dbReference type="Proteomes" id="UP001159363"/>
    </source>
</evidence>
<proteinExistence type="predicted"/>
<dbReference type="EMBL" id="JARBHB010000004">
    <property type="protein sequence ID" value="KAJ8887494.1"/>
    <property type="molecule type" value="Genomic_DNA"/>
</dbReference>
<protein>
    <submittedName>
        <fullName evidence="1">Uncharacterized protein</fullName>
    </submittedName>
</protein>
<evidence type="ECO:0000313" key="1">
    <source>
        <dbReference type="EMBL" id="KAJ8887494.1"/>
    </source>
</evidence>
<comment type="caution">
    <text evidence="1">The sequence shown here is derived from an EMBL/GenBank/DDBJ whole genome shotgun (WGS) entry which is preliminary data.</text>
</comment>
<feature type="non-terminal residue" evidence="1">
    <location>
        <position position="108"/>
    </location>
</feature>
<reference evidence="1 2" key="1">
    <citation type="submission" date="2023-02" db="EMBL/GenBank/DDBJ databases">
        <title>LHISI_Scaffold_Assembly.</title>
        <authorList>
            <person name="Stuart O.P."/>
            <person name="Cleave R."/>
            <person name="Magrath M.J.L."/>
            <person name="Mikheyev A.S."/>
        </authorList>
    </citation>
    <scope>NUCLEOTIDE SEQUENCE [LARGE SCALE GENOMIC DNA]</scope>
    <source>
        <strain evidence="1">Daus_M_001</strain>
        <tissue evidence="1">Leg muscle</tissue>
    </source>
</reference>
<name>A0ABQ9HSY9_9NEOP</name>
<gene>
    <name evidence="1" type="ORF">PR048_013709</name>
</gene>
<accession>A0ABQ9HSY9</accession>